<dbReference type="GO" id="GO:0008270">
    <property type="term" value="F:zinc ion binding"/>
    <property type="evidence" value="ECO:0007669"/>
    <property type="project" value="UniProtKB-KW"/>
</dbReference>
<evidence type="ECO:0000256" key="13">
    <source>
        <dbReference type="ARBA" id="ARBA00045527"/>
    </source>
</evidence>
<gene>
    <name evidence="16" type="ORF">MCOR_56517</name>
</gene>
<reference evidence="16 17" key="1">
    <citation type="submission" date="2020-06" db="EMBL/GenBank/DDBJ databases">
        <authorList>
            <person name="Li R."/>
            <person name="Bekaert M."/>
        </authorList>
    </citation>
    <scope>NUCLEOTIDE SEQUENCE [LARGE SCALE GENOMIC DNA]</scope>
    <source>
        <strain evidence="17">wild</strain>
    </source>
</reference>
<dbReference type="PANTHER" id="PTHR13244:SF7">
    <property type="entry name" value="ZINC FINGER MYND DOMAIN-CONTAINING PROTEIN 10"/>
    <property type="match status" value="1"/>
</dbReference>
<protein>
    <recommendedName>
        <fullName evidence="4">Zinc finger MYND domain-containing protein 10</fullName>
    </recommendedName>
</protein>
<evidence type="ECO:0000256" key="3">
    <source>
        <dbReference type="ARBA" id="ARBA00005373"/>
    </source>
</evidence>
<dbReference type="FunFam" id="6.10.140.2220:FF:000009">
    <property type="entry name" value="Zinc finger MYND domain-containing protein 10"/>
    <property type="match status" value="1"/>
</dbReference>
<proteinExistence type="inferred from homology"/>
<dbReference type="Gene3D" id="6.10.140.2220">
    <property type="match status" value="1"/>
</dbReference>
<dbReference type="PROSITE" id="PS50865">
    <property type="entry name" value="ZF_MYND_2"/>
    <property type="match status" value="1"/>
</dbReference>
<dbReference type="GO" id="GO:0044458">
    <property type="term" value="P:motile cilium assembly"/>
    <property type="evidence" value="ECO:0007669"/>
    <property type="project" value="TreeGrafter"/>
</dbReference>
<evidence type="ECO:0000256" key="1">
    <source>
        <dbReference type="ARBA" id="ARBA00004221"/>
    </source>
</evidence>
<evidence type="ECO:0000256" key="8">
    <source>
        <dbReference type="ARBA" id="ARBA00022771"/>
    </source>
</evidence>
<dbReference type="GO" id="GO:0036159">
    <property type="term" value="P:inner dynein arm assembly"/>
    <property type="evidence" value="ECO:0007669"/>
    <property type="project" value="TreeGrafter"/>
</dbReference>
<dbReference type="InterPro" id="IPR002893">
    <property type="entry name" value="Znf_MYND"/>
</dbReference>
<evidence type="ECO:0000256" key="7">
    <source>
        <dbReference type="ARBA" id="ARBA00022723"/>
    </source>
</evidence>
<dbReference type="InterPro" id="IPR052298">
    <property type="entry name" value="ZMYND10"/>
</dbReference>
<keyword evidence="17" id="KW-1185">Reference proteome</keyword>
<keyword evidence="9" id="KW-0862">Zinc</keyword>
<evidence type="ECO:0000256" key="4">
    <source>
        <dbReference type="ARBA" id="ARBA00016317"/>
    </source>
</evidence>
<dbReference type="SUPFAM" id="SSF144232">
    <property type="entry name" value="HIT/MYND zinc finger-like"/>
    <property type="match status" value="1"/>
</dbReference>
<evidence type="ECO:0000259" key="15">
    <source>
        <dbReference type="PROSITE" id="PS50865"/>
    </source>
</evidence>
<keyword evidence="10" id="KW-0472">Membrane</keyword>
<keyword evidence="8 14" id="KW-0863">Zinc-finger</keyword>
<dbReference type="Proteomes" id="UP000507470">
    <property type="component" value="Unassembled WGS sequence"/>
</dbReference>
<dbReference type="Pfam" id="PF01753">
    <property type="entry name" value="zf-MYND"/>
    <property type="match status" value="1"/>
</dbReference>
<organism evidence="16 17">
    <name type="scientific">Mytilus coruscus</name>
    <name type="common">Sea mussel</name>
    <dbReference type="NCBI Taxonomy" id="42192"/>
    <lineage>
        <taxon>Eukaryota</taxon>
        <taxon>Metazoa</taxon>
        <taxon>Spiralia</taxon>
        <taxon>Lophotrochozoa</taxon>
        <taxon>Mollusca</taxon>
        <taxon>Bivalvia</taxon>
        <taxon>Autobranchia</taxon>
        <taxon>Pteriomorphia</taxon>
        <taxon>Mytilida</taxon>
        <taxon>Mytiloidea</taxon>
        <taxon>Mytilidae</taxon>
        <taxon>Mytilinae</taxon>
        <taxon>Mytilus</taxon>
    </lineage>
</organism>
<accession>A0A6J8EVF3</accession>
<evidence type="ECO:0000256" key="6">
    <source>
        <dbReference type="ARBA" id="ARBA00022490"/>
    </source>
</evidence>
<evidence type="ECO:0000256" key="11">
    <source>
        <dbReference type="ARBA" id="ARBA00023212"/>
    </source>
</evidence>
<evidence type="ECO:0000256" key="9">
    <source>
        <dbReference type="ARBA" id="ARBA00022833"/>
    </source>
</evidence>
<dbReference type="AlphaFoldDB" id="A0A6J8EVF3"/>
<dbReference type="GO" id="GO:0034451">
    <property type="term" value="C:centriolar satellite"/>
    <property type="evidence" value="ECO:0007669"/>
    <property type="project" value="TreeGrafter"/>
</dbReference>
<evidence type="ECO:0000313" key="16">
    <source>
        <dbReference type="EMBL" id="CAC5424629.1"/>
    </source>
</evidence>
<dbReference type="GO" id="GO:0016324">
    <property type="term" value="C:apical plasma membrane"/>
    <property type="evidence" value="ECO:0007669"/>
    <property type="project" value="UniProtKB-SubCell"/>
</dbReference>
<comment type="similarity">
    <text evidence="3">Belongs to the ZMYND10 family.</text>
</comment>
<dbReference type="OrthoDB" id="432970at2759"/>
<dbReference type="PANTHER" id="PTHR13244">
    <property type="entry name" value="ZINC FINGER MYND DOMAIN CONTAINING PROTEIN 10"/>
    <property type="match status" value="1"/>
</dbReference>
<comment type="subcellular location">
    <subcellularLocation>
        <location evidence="1">Apical cell membrane</location>
    </subcellularLocation>
    <subcellularLocation>
        <location evidence="2">Cytoplasm</location>
        <location evidence="2">Cytoskeleton</location>
        <location evidence="2">Microtubule organizing center</location>
        <location evidence="2">Centrosome</location>
    </subcellularLocation>
    <subcellularLocation>
        <location evidence="12">Dynein axonemal particle</location>
    </subcellularLocation>
</comment>
<evidence type="ECO:0000256" key="10">
    <source>
        <dbReference type="ARBA" id="ARBA00023136"/>
    </source>
</evidence>
<evidence type="ECO:0000256" key="2">
    <source>
        <dbReference type="ARBA" id="ARBA00004300"/>
    </source>
</evidence>
<sequence>MTSENAQVLLPVEAESYIEHLHTFKVAEIGNYDWGRQHEMIEKINMQAVLNASVQEDEFIKDFLISYGKTEVLIKDLLTTEIWKEKIFTELIEMEFEPKTTFPIYMVLFHEATLVNLLETTMYFKEMCESAENCIPDLLDYCYRKLTQLTARTVEDFDDEEIDTNDALNSMSSASNMEELEKQEKKLNFEICIKSLSLLRYITDCIDNLPLSVTTRILNTLDIPILLVHLVENPPWTRQKDGKTFKYIDSKWQEISREDSLKLTKIEGQVWLSIFKLLMDPQCQQKYELDSYRKNVIIKLRAYLTEIMLDQIPVLGELLRYLEHLSMMEPPAVKKELILEQIPEMRDNILQANEGRWKKIAKKQSKTVFNPSESDMRAQAKRWAETYNFDAVESLIAEPPKCAMCGEEASKRCSRCQNEWYCRRECQVNHWPKHKTACNLLQESLQKLKLQEKSS</sequence>
<evidence type="ECO:0000256" key="5">
    <source>
        <dbReference type="ARBA" id="ARBA00022475"/>
    </source>
</evidence>
<evidence type="ECO:0000313" key="17">
    <source>
        <dbReference type="Proteomes" id="UP000507470"/>
    </source>
</evidence>
<dbReference type="PROSITE" id="PS01360">
    <property type="entry name" value="ZF_MYND_1"/>
    <property type="match status" value="1"/>
</dbReference>
<dbReference type="GO" id="GO:0120293">
    <property type="term" value="C:dynein axonemal particle"/>
    <property type="evidence" value="ECO:0007669"/>
    <property type="project" value="UniProtKB-SubCell"/>
</dbReference>
<dbReference type="GO" id="GO:0036158">
    <property type="term" value="P:outer dynein arm assembly"/>
    <property type="evidence" value="ECO:0007669"/>
    <property type="project" value="TreeGrafter"/>
</dbReference>
<evidence type="ECO:0000256" key="14">
    <source>
        <dbReference type="PROSITE-ProRule" id="PRU00134"/>
    </source>
</evidence>
<evidence type="ECO:0000256" key="12">
    <source>
        <dbReference type="ARBA" id="ARBA00024190"/>
    </source>
</evidence>
<keyword evidence="7" id="KW-0479">Metal-binding</keyword>
<keyword evidence="11" id="KW-0206">Cytoskeleton</keyword>
<dbReference type="EMBL" id="CACVKT020010048">
    <property type="protein sequence ID" value="CAC5424629.1"/>
    <property type="molecule type" value="Genomic_DNA"/>
</dbReference>
<comment type="function">
    <text evidence="13">Plays a role in axonemal structure organization and motility. Involved in axonemal pre-assembly of inner and outer dynein arms (IDA and ODA, respectively) for proper axoneme building for cilia motility. May act by indirectly regulating transcription of dynein proteins.</text>
</comment>
<name>A0A6J8EVF3_MYTCO</name>
<keyword evidence="5" id="KW-1003">Cell membrane</keyword>
<keyword evidence="6" id="KW-0963">Cytoplasm</keyword>
<feature type="domain" description="MYND-type" evidence="15">
    <location>
        <begin position="402"/>
        <end position="438"/>
    </location>
</feature>